<comment type="caution">
    <text evidence="4">The sequence shown here is derived from an EMBL/GenBank/DDBJ whole genome shotgun (WGS) entry which is preliminary data.</text>
</comment>
<dbReference type="EMBL" id="BQNB010019567">
    <property type="protein sequence ID" value="GJT86663.1"/>
    <property type="molecule type" value="Genomic_DNA"/>
</dbReference>
<accession>A0ABQ5HHS2</accession>
<dbReference type="SUPFAM" id="SSF56176">
    <property type="entry name" value="FAD-binding/transporter-associated domain-like"/>
    <property type="match status" value="1"/>
</dbReference>
<organism evidence="4 5">
    <name type="scientific">Tanacetum coccineum</name>
    <dbReference type="NCBI Taxonomy" id="301880"/>
    <lineage>
        <taxon>Eukaryota</taxon>
        <taxon>Viridiplantae</taxon>
        <taxon>Streptophyta</taxon>
        <taxon>Embryophyta</taxon>
        <taxon>Tracheophyta</taxon>
        <taxon>Spermatophyta</taxon>
        <taxon>Magnoliopsida</taxon>
        <taxon>eudicotyledons</taxon>
        <taxon>Gunneridae</taxon>
        <taxon>Pentapetalae</taxon>
        <taxon>asterids</taxon>
        <taxon>campanulids</taxon>
        <taxon>Asterales</taxon>
        <taxon>Asteraceae</taxon>
        <taxon>Asteroideae</taxon>
        <taxon>Anthemideae</taxon>
        <taxon>Anthemidinae</taxon>
        <taxon>Tanacetum</taxon>
    </lineage>
</organism>
<reference evidence="4" key="2">
    <citation type="submission" date="2022-01" db="EMBL/GenBank/DDBJ databases">
        <authorList>
            <person name="Yamashiro T."/>
            <person name="Shiraishi A."/>
            <person name="Satake H."/>
            <person name="Nakayama K."/>
        </authorList>
    </citation>
    <scope>NUCLEOTIDE SEQUENCE</scope>
</reference>
<keyword evidence="2" id="KW-0560">Oxidoreductase</keyword>
<name>A0ABQ5HHS2_9ASTR</name>
<dbReference type="InterPro" id="IPR006094">
    <property type="entry name" value="Oxid_FAD_bind_N"/>
</dbReference>
<evidence type="ECO:0000313" key="4">
    <source>
        <dbReference type="EMBL" id="GJT86663.1"/>
    </source>
</evidence>
<sequence length="135" mass="15107">MDYLASHITTNLAYGVIIEHTLIERERSVYTVEVEHPNPSEETRSEHSDAQQGYKCLAVAPQGGNTGLIGGSVPVFDEVIINTRRMNKIISFDEAGRLVVYCFIMPLDLGAKGSCQISTQELFSEIEEMKRYSIH</sequence>
<evidence type="ECO:0000313" key="5">
    <source>
        <dbReference type="Proteomes" id="UP001151760"/>
    </source>
</evidence>
<dbReference type="InterPro" id="IPR051264">
    <property type="entry name" value="FAD-oxidored/transferase_4"/>
</dbReference>
<keyword evidence="5" id="KW-1185">Reference proteome</keyword>
<dbReference type="Proteomes" id="UP001151760">
    <property type="component" value="Unassembled WGS sequence"/>
</dbReference>
<feature type="domain" description="FAD linked oxidase N-terminal" evidence="3">
    <location>
        <begin position="57"/>
        <end position="100"/>
    </location>
</feature>
<dbReference type="InterPro" id="IPR016169">
    <property type="entry name" value="FAD-bd_PCMH_sub2"/>
</dbReference>
<evidence type="ECO:0000256" key="2">
    <source>
        <dbReference type="ARBA" id="ARBA00023002"/>
    </source>
</evidence>
<evidence type="ECO:0000256" key="1">
    <source>
        <dbReference type="ARBA" id="ARBA00001974"/>
    </source>
</evidence>
<dbReference type="PANTHER" id="PTHR43716">
    <property type="entry name" value="D-2-HYDROXYGLUTARATE DEHYDROGENASE, MITOCHONDRIAL"/>
    <property type="match status" value="1"/>
</dbReference>
<comment type="cofactor">
    <cofactor evidence="1">
        <name>FAD</name>
        <dbReference type="ChEBI" id="CHEBI:57692"/>
    </cofactor>
</comment>
<gene>
    <name evidence="4" type="ORF">Tco_1068380</name>
</gene>
<reference evidence="4" key="1">
    <citation type="journal article" date="2022" name="Int. J. Mol. Sci.">
        <title>Draft Genome of Tanacetum Coccineum: Genomic Comparison of Closely Related Tanacetum-Family Plants.</title>
        <authorList>
            <person name="Yamashiro T."/>
            <person name="Shiraishi A."/>
            <person name="Nakayama K."/>
            <person name="Satake H."/>
        </authorList>
    </citation>
    <scope>NUCLEOTIDE SEQUENCE</scope>
</reference>
<dbReference type="Pfam" id="PF01565">
    <property type="entry name" value="FAD_binding_4"/>
    <property type="match status" value="1"/>
</dbReference>
<evidence type="ECO:0000259" key="3">
    <source>
        <dbReference type="Pfam" id="PF01565"/>
    </source>
</evidence>
<protein>
    <submittedName>
        <fullName evidence="4">D-2-hydroxyglutarate dehydrogenase, mitochondrial isoform X1</fullName>
    </submittedName>
</protein>
<dbReference type="InterPro" id="IPR036318">
    <property type="entry name" value="FAD-bd_PCMH-like_sf"/>
</dbReference>
<dbReference type="Gene3D" id="3.30.465.10">
    <property type="match status" value="1"/>
</dbReference>
<proteinExistence type="predicted"/>
<dbReference type="PANTHER" id="PTHR43716:SF1">
    <property type="entry name" value="D-2-HYDROXYGLUTARATE DEHYDROGENASE, MITOCHONDRIAL"/>
    <property type="match status" value="1"/>
</dbReference>